<accession>A0A3A1YBV0</accession>
<comment type="caution">
    <text evidence="1">The sequence shown here is derived from an EMBL/GenBank/DDBJ whole genome shotgun (WGS) entry which is preliminary data.</text>
</comment>
<name>A0A3A1YBV0_9GAMM</name>
<evidence type="ECO:0000313" key="1">
    <source>
        <dbReference type="EMBL" id="RIY35612.1"/>
    </source>
</evidence>
<proteinExistence type="predicted"/>
<reference evidence="1 2" key="1">
    <citation type="submission" date="2017-08" db="EMBL/GenBank/DDBJ databases">
        <title>Reclassification of Bisgaard taxon 37 and 44.</title>
        <authorList>
            <person name="Christensen H."/>
        </authorList>
    </citation>
    <scope>NUCLEOTIDE SEQUENCE [LARGE SCALE GENOMIC DNA]</scope>
    <source>
        <strain evidence="1 2">EEAB3T1</strain>
    </source>
</reference>
<dbReference type="EMBL" id="NRJF01000083">
    <property type="protein sequence ID" value="RIY35612.1"/>
    <property type="molecule type" value="Genomic_DNA"/>
</dbReference>
<protein>
    <submittedName>
        <fullName evidence="1">Uncharacterized protein</fullName>
    </submittedName>
</protein>
<sequence length="567" mass="65331">MSLQLQPVGLELRFKLSQSYSLTEFIHGPNADIISQLTPYFSLGLSQTLALIGDNSTLVNQMVRACFDDASKLNPFIDENEQSFLDLAQFMTSHSPQDLEALYFKPLVALNNIHCLLGNIEWEEALRDLITMNNNSESLMIIGTHVDIAENVCILDDLQSRFNLFRKIYLKEYSKPLLKNFINVRCREQGLEISEQGLDYITSVYQSVHPSSLDLDQTAFNILTLCHDQQKNPSLISKQYLQAYPEVFKFYNLGDDLFTLYNQEKDNTEQTNSKLTAFTELYTRLKQKQALAGQEIRSRDKLLPYTAEFAEGFAQYFRQKYPNLRNYELDDDLKRHLRKDKELTLAQKITLERQEKVLSLLQQHIQQAADTSQFTDLVHAGIDQDMFFEGSEVEASLRTDLVNPLDKNLDTVTNLVQLDQQAVQEREKTQDHLASQAVVFNLEQEEILEQDSVELEELEEQESISIDDLYNEQQLDKLINEHIHEHLQVSRNANLLNKEKKAVATFSQAPVLIEELLWEAEEAKVEAVVSPLTNVHELNAPLSRLVRRRKSSKEQASVDFTQLLEFE</sequence>
<keyword evidence="2" id="KW-1185">Reference proteome</keyword>
<organism evidence="1 2">
    <name type="scientific">Psittacicella gerlachiana</name>
    <dbReference type="NCBI Taxonomy" id="2028574"/>
    <lineage>
        <taxon>Bacteria</taxon>
        <taxon>Pseudomonadati</taxon>
        <taxon>Pseudomonadota</taxon>
        <taxon>Gammaproteobacteria</taxon>
        <taxon>Pasteurellales</taxon>
        <taxon>Psittacicellaceae</taxon>
        <taxon>Psittacicella</taxon>
    </lineage>
</organism>
<evidence type="ECO:0000313" key="2">
    <source>
        <dbReference type="Proteomes" id="UP000265964"/>
    </source>
</evidence>
<dbReference type="AlphaFoldDB" id="A0A3A1YBV0"/>
<dbReference type="OrthoDB" id="9784878at2"/>
<gene>
    <name evidence="1" type="ORF">CKF59_03445</name>
</gene>
<dbReference type="RefSeq" id="WP_147397105.1">
    <property type="nucleotide sequence ID" value="NZ_NRJF01000083.1"/>
</dbReference>
<dbReference type="Proteomes" id="UP000265964">
    <property type="component" value="Unassembled WGS sequence"/>
</dbReference>